<dbReference type="EMBL" id="FLUL01000001">
    <property type="protein sequence ID" value="SBW01270.1"/>
    <property type="molecule type" value="Genomic_DNA"/>
</dbReference>
<evidence type="ECO:0000256" key="2">
    <source>
        <dbReference type="SAM" id="SignalP"/>
    </source>
</evidence>
<gene>
    <name evidence="3" type="ORF">KL86DYS2_11998</name>
</gene>
<reference evidence="3" key="1">
    <citation type="submission" date="2016-04" db="EMBL/GenBank/DDBJ databases">
        <authorList>
            <person name="Evans L.H."/>
            <person name="Alamgir A."/>
            <person name="Owens N."/>
            <person name="Weber N.D."/>
            <person name="Virtaneva K."/>
            <person name="Barbian K."/>
            <person name="Babar A."/>
            <person name="Rosenke K."/>
        </authorList>
    </citation>
    <scope>NUCLEOTIDE SEQUENCE</scope>
    <source>
        <strain evidence="3">86-2</strain>
    </source>
</reference>
<protein>
    <recommendedName>
        <fullName evidence="4">Tetratricopeptide repeat protein</fullName>
    </recommendedName>
</protein>
<feature type="signal peptide" evidence="2">
    <location>
        <begin position="1"/>
        <end position="18"/>
    </location>
</feature>
<feature type="chain" id="PRO_5012781308" description="Tetratricopeptide repeat protein" evidence="2">
    <location>
        <begin position="19"/>
        <end position="474"/>
    </location>
</feature>
<dbReference type="SUPFAM" id="SSF48452">
    <property type="entry name" value="TPR-like"/>
    <property type="match status" value="1"/>
</dbReference>
<dbReference type="AlphaFoldDB" id="A0A212JPE9"/>
<name>A0A212JPE9_9BACT</name>
<evidence type="ECO:0000256" key="1">
    <source>
        <dbReference type="SAM" id="Coils"/>
    </source>
</evidence>
<dbReference type="InterPro" id="IPR011990">
    <property type="entry name" value="TPR-like_helical_dom_sf"/>
</dbReference>
<keyword evidence="2" id="KW-0732">Signal</keyword>
<accession>A0A212JPE9</accession>
<feature type="coiled-coil region" evidence="1">
    <location>
        <begin position="409"/>
        <end position="436"/>
    </location>
</feature>
<proteinExistence type="predicted"/>
<keyword evidence="1" id="KW-0175">Coiled coil</keyword>
<sequence length="474" mass="54673">MKSIFIWLFITFACVPMAFSQTLSEAKELYLQGEYAKALPILEEEYKAKPEDANLNQWYGVCLLETGGDLKKAEECLIVASKKRIQESFLYLGQLYGQEYKFTQSEESFNKYEAGLKKKDEASRAKLDEKRKVMSRLRRMVSNTEDIQIIDSIIVDKAKFLSAYKLSLSSGKLEPFDKIFALAKHIDATVYTNEKGTKMYYAKPDKENLFSLYSKEKLFDDFGNEKKLSANNFGLSGDINYPYVMADGVTIYFAAKDEETLGGYDLFVSRYNMNTDTYLAPERLNMPFNSLFNDYMMAVDEEKGIGWFASDRYMPKGKVCIYTFVPNKVVKTIQSEDESYLAGRAKISSIKSTWQKNNNYKNLIALARQEAVVKVEVTHDFEFVINDNKTYYKMSDFKNRTAQSTYSKVVEMKSELKALSEKLEKLRADYSNASQDEKRRMSSDIYSLEKEVEQLQVGIPQMEIQARNQEIQAR</sequence>
<dbReference type="RefSeq" id="WP_296949528.1">
    <property type="nucleotide sequence ID" value="NZ_LT599021.1"/>
</dbReference>
<evidence type="ECO:0000313" key="3">
    <source>
        <dbReference type="EMBL" id="SBW01270.1"/>
    </source>
</evidence>
<evidence type="ECO:0008006" key="4">
    <source>
        <dbReference type="Google" id="ProtNLM"/>
    </source>
</evidence>
<dbReference type="Pfam" id="PF14559">
    <property type="entry name" value="TPR_19"/>
    <property type="match status" value="1"/>
</dbReference>
<organism evidence="3">
    <name type="scientific">uncultured Dysgonomonas sp</name>
    <dbReference type="NCBI Taxonomy" id="206096"/>
    <lineage>
        <taxon>Bacteria</taxon>
        <taxon>Pseudomonadati</taxon>
        <taxon>Bacteroidota</taxon>
        <taxon>Bacteroidia</taxon>
        <taxon>Bacteroidales</taxon>
        <taxon>Dysgonomonadaceae</taxon>
        <taxon>Dysgonomonas</taxon>
        <taxon>environmental samples</taxon>
    </lineage>
</organism>
<dbReference type="Gene3D" id="1.25.40.10">
    <property type="entry name" value="Tetratricopeptide repeat domain"/>
    <property type="match status" value="1"/>
</dbReference>